<gene>
    <name evidence="1" type="ORF">PoB_002608900</name>
</gene>
<protein>
    <submittedName>
        <fullName evidence="1">Uncharacterized protein</fullName>
    </submittedName>
</protein>
<reference evidence="1 2" key="1">
    <citation type="journal article" date="2021" name="Elife">
        <title>Chloroplast acquisition without the gene transfer in kleptoplastic sea slugs, Plakobranchus ocellatus.</title>
        <authorList>
            <person name="Maeda T."/>
            <person name="Takahashi S."/>
            <person name="Yoshida T."/>
            <person name="Shimamura S."/>
            <person name="Takaki Y."/>
            <person name="Nagai Y."/>
            <person name="Toyoda A."/>
            <person name="Suzuki Y."/>
            <person name="Arimoto A."/>
            <person name="Ishii H."/>
            <person name="Satoh N."/>
            <person name="Nishiyama T."/>
            <person name="Hasebe M."/>
            <person name="Maruyama T."/>
            <person name="Minagawa J."/>
            <person name="Obokata J."/>
            <person name="Shigenobu S."/>
        </authorList>
    </citation>
    <scope>NUCLEOTIDE SEQUENCE [LARGE SCALE GENOMIC DNA]</scope>
</reference>
<keyword evidence="2" id="KW-1185">Reference proteome</keyword>
<evidence type="ECO:0000313" key="2">
    <source>
        <dbReference type="Proteomes" id="UP000735302"/>
    </source>
</evidence>
<dbReference type="EMBL" id="BLXT01003003">
    <property type="protein sequence ID" value="GFN99583.1"/>
    <property type="molecule type" value="Genomic_DNA"/>
</dbReference>
<dbReference type="Proteomes" id="UP000735302">
    <property type="component" value="Unassembled WGS sequence"/>
</dbReference>
<organism evidence="1 2">
    <name type="scientific">Plakobranchus ocellatus</name>
    <dbReference type="NCBI Taxonomy" id="259542"/>
    <lineage>
        <taxon>Eukaryota</taxon>
        <taxon>Metazoa</taxon>
        <taxon>Spiralia</taxon>
        <taxon>Lophotrochozoa</taxon>
        <taxon>Mollusca</taxon>
        <taxon>Gastropoda</taxon>
        <taxon>Heterobranchia</taxon>
        <taxon>Euthyneura</taxon>
        <taxon>Panpulmonata</taxon>
        <taxon>Sacoglossa</taxon>
        <taxon>Placobranchoidea</taxon>
        <taxon>Plakobranchidae</taxon>
        <taxon>Plakobranchus</taxon>
    </lineage>
</organism>
<comment type="caution">
    <text evidence="1">The sequence shown here is derived from an EMBL/GenBank/DDBJ whole genome shotgun (WGS) entry which is preliminary data.</text>
</comment>
<proteinExistence type="predicted"/>
<evidence type="ECO:0000313" key="1">
    <source>
        <dbReference type="EMBL" id="GFN99583.1"/>
    </source>
</evidence>
<sequence>MPFGSPGADDYLEEIGQKTGGVSLKENAWETWNTTNVTIESERRAVELLVVIGIQSGEEKINDFALQP</sequence>
<dbReference type="AlphaFoldDB" id="A0AAV3ZWA5"/>
<name>A0AAV3ZWA5_9GAST</name>
<accession>A0AAV3ZWA5</accession>